<evidence type="ECO:0000313" key="2">
    <source>
        <dbReference type="EMBL" id="GAL59055.1"/>
    </source>
</evidence>
<accession>A0A090V2E6</accession>
<dbReference type="EMBL" id="BBMZ01000014">
    <property type="protein sequence ID" value="GAL59055.1"/>
    <property type="molecule type" value="Genomic_DNA"/>
</dbReference>
<keyword evidence="3" id="KW-1185">Reference proteome</keyword>
<reference evidence="2 3" key="1">
    <citation type="submission" date="2014-09" db="EMBL/GenBank/DDBJ databases">
        <title>Whole genome shotgun sequence of Escherichia vulneris NBRC 102420.</title>
        <authorList>
            <person name="Yoshida Y."/>
            <person name="Hosoyama A."/>
            <person name="Tsuchikane K."/>
            <person name="Ohji S."/>
            <person name="Ichikawa N."/>
            <person name="Kimura A."/>
            <person name="Yamazoe A."/>
            <person name="Ezaki T."/>
            <person name="Fujita N."/>
        </authorList>
    </citation>
    <scope>NUCLEOTIDE SEQUENCE [LARGE SCALE GENOMIC DNA]</scope>
    <source>
        <strain evidence="2 3">NBRC 102420</strain>
    </source>
</reference>
<dbReference type="AlphaFoldDB" id="A0A090V2E6"/>
<evidence type="ECO:0000313" key="3">
    <source>
        <dbReference type="Proteomes" id="UP000029462"/>
    </source>
</evidence>
<dbReference type="OrthoDB" id="8446915at2"/>
<organism evidence="2 3">
    <name type="scientific">Pseudescherichia vulneris NBRC 102420</name>
    <dbReference type="NCBI Taxonomy" id="1115515"/>
    <lineage>
        <taxon>Bacteria</taxon>
        <taxon>Pseudomonadati</taxon>
        <taxon>Pseudomonadota</taxon>
        <taxon>Gammaproteobacteria</taxon>
        <taxon>Enterobacterales</taxon>
        <taxon>Enterobacteriaceae</taxon>
        <taxon>Pseudescherichia</taxon>
    </lineage>
</organism>
<protein>
    <recommendedName>
        <fullName evidence="1">Phage neck terminator protein gp12-like domain-containing protein</fullName>
    </recommendedName>
</protein>
<gene>
    <name evidence="2" type="ORF">EV102420_14_01140</name>
</gene>
<dbReference type="eggNOG" id="ENOG50304ZA">
    <property type="taxonomic scope" value="Bacteria"/>
</dbReference>
<dbReference type="STRING" id="1115515.EV102420_14_01140"/>
<proteinExistence type="predicted"/>
<dbReference type="InterPro" id="IPR057087">
    <property type="entry name" value="Gp12-like"/>
</dbReference>
<comment type="caution">
    <text evidence="2">The sequence shown here is derived from an EMBL/GenBank/DDBJ whole genome shotgun (WGS) entry which is preliminary data.</text>
</comment>
<sequence>MSNDSTTRGYLTPVGDGPAYDDALEQEIGRWISGVAGLPAEQVLPLWNAPQPPDQPDGTTWCEFSIAAVPRPLSQSNVQVSDEQSEQWTWEEIAVSCSFYGPLSATTSANFRAGMFIEQNNAELNVSGLSLVDAGAIKSLPELIDNQRVRRYDLSVTLSRKNTRTYNIRTLKSASTHYFGE</sequence>
<dbReference type="Proteomes" id="UP000029462">
    <property type="component" value="Unassembled WGS sequence"/>
</dbReference>
<feature type="domain" description="Phage neck terminator protein gp12-like" evidence="1">
    <location>
        <begin position="22"/>
        <end position="179"/>
    </location>
</feature>
<dbReference type="RefSeq" id="WP_042392536.1">
    <property type="nucleotide sequence ID" value="NZ_BBMZ01000014.1"/>
</dbReference>
<evidence type="ECO:0000259" key="1">
    <source>
        <dbReference type="Pfam" id="PF23961"/>
    </source>
</evidence>
<name>A0A090V2E6_PSEVU</name>
<dbReference type="Pfam" id="PF23961">
    <property type="entry name" value="Phage_tail_terminator_9"/>
    <property type="match status" value="1"/>
</dbReference>